<evidence type="ECO:0000256" key="6">
    <source>
        <dbReference type="ARBA" id="ARBA00022840"/>
    </source>
</evidence>
<dbReference type="EMBL" id="JAKOAV010000022">
    <property type="protein sequence ID" value="MDF9409030.1"/>
    <property type="molecule type" value="Genomic_DNA"/>
</dbReference>
<organism evidence="10 11">
    <name type="scientific">Pelotomaculum isophthalicicum JI</name>
    <dbReference type="NCBI Taxonomy" id="947010"/>
    <lineage>
        <taxon>Bacteria</taxon>
        <taxon>Bacillati</taxon>
        <taxon>Bacillota</taxon>
        <taxon>Clostridia</taxon>
        <taxon>Eubacteriales</taxon>
        <taxon>Desulfotomaculaceae</taxon>
        <taxon>Pelotomaculum</taxon>
    </lineage>
</organism>
<evidence type="ECO:0000256" key="4">
    <source>
        <dbReference type="ARBA" id="ARBA00022741"/>
    </source>
</evidence>
<keyword evidence="6" id="KW-0067">ATP-binding</keyword>
<dbReference type="GO" id="GO:0004674">
    <property type="term" value="F:protein serine/threonine kinase activity"/>
    <property type="evidence" value="ECO:0007669"/>
    <property type="project" value="UniProtKB-KW"/>
</dbReference>
<dbReference type="PANTHER" id="PTHR21310">
    <property type="entry name" value="AMINOGLYCOSIDE PHOSPHOTRANSFERASE-RELATED-RELATED"/>
    <property type="match status" value="1"/>
</dbReference>
<sequence length="247" mass="28558">MDSINKLELALGVKVSYTEKKHSLRNNVFFVKTIAGGNLKQCYVIKEYANSSAGNEVFIIDALHKQGINVPEVIWYDDKCIIMQYIPGVLLTDLLIDHKLEQEIWINALATWLRKLHGFMNISNQVCLCMSDLNLRNFIFNGREFYGIDFESVCFYPPERDLGGICAFILNNDPMFEYWKYGICNSLIKAYETVPGIKSFDRLDHEAIRCYLIEELKAAAERRESQRHYLNEKIKEFSCTPLMGSIL</sequence>
<protein>
    <recommendedName>
        <fullName evidence="1">non-specific serine/threonine protein kinase</fullName>
        <ecNumber evidence="1">2.7.11.1</ecNumber>
    </recommendedName>
</protein>
<feature type="domain" description="RIO-type" evidence="9">
    <location>
        <begin position="45"/>
        <end position="150"/>
    </location>
</feature>
<evidence type="ECO:0000313" key="11">
    <source>
        <dbReference type="Proteomes" id="UP001154312"/>
    </source>
</evidence>
<name>A0A9X4H2P6_9FIRM</name>
<gene>
    <name evidence="10" type="ORF">L7E55_11770</name>
</gene>
<accession>A0A9X4H2P6</accession>
<evidence type="ECO:0000256" key="2">
    <source>
        <dbReference type="ARBA" id="ARBA00022527"/>
    </source>
</evidence>
<comment type="caution">
    <text evidence="10">The sequence shown here is derived from an EMBL/GenBank/DDBJ whole genome shotgun (WGS) entry which is preliminary data.</text>
</comment>
<dbReference type="InterPro" id="IPR018934">
    <property type="entry name" value="RIO_dom"/>
</dbReference>
<dbReference type="SUPFAM" id="SSF56112">
    <property type="entry name" value="Protein kinase-like (PK-like)"/>
    <property type="match status" value="1"/>
</dbReference>
<reference evidence="10" key="1">
    <citation type="submission" date="2022-02" db="EMBL/GenBank/DDBJ databases">
        <authorList>
            <person name="Leng L."/>
        </authorList>
    </citation>
    <scope>NUCLEOTIDE SEQUENCE</scope>
    <source>
        <strain evidence="10">JI</strain>
    </source>
</reference>
<keyword evidence="4" id="KW-0547">Nucleotide-binding</keyword>
<comment type="catalytic activity">
    <reaction evidence="7">
        <text>L-threonyl-[protein] + ATP = O-phospho-L-threonyl-[protein] + ADP + H(+)</text>
        <dbReference type="Rhea" id="RHEA:46608"/>
        <dbReference type="Rhea" id="RHEA-COMP:11060"/>
        <dbReference type="Rhea" id="RHEA-COMP:11605"/>
        <dbReference type="ChEBI" id="CHEBI:15378"/>
        <dbReference type="ChEBI" id="CHEBI:30013"/>
        <dbReference type="ChEBI" id="CHEBI:30616"/>
        <dbReference type="ChEBI" id="CHEBI:61977"/>
        <dbReference type="ChEBI" id="CHEBI:456216"/>
        <dbReference type="EC" id="2.7.11.1"/>
    </reaction>
</comment>
<keyword evidence="2" id="KW-0723">Serine/threonine-protein kinase</keyword>
<dbReference type="EC" id="2.7.11.1" evidence="1"/>
<dbReference type="Proteomes" id="UP001154312">
    <property type="component" value="Unassembled WGS sequence"/>
</dbReference>
<dbReference type="Gene3D" id="3.90.1200.10">
    <property type="match status" value="1"/>
</dbReference>
<evidence type="ECO:0000256" key="7">
    <source>
        <dbReference type="ARBA" id="ARBA00047899"/>
    </source>
</evidence>
<dbReference type="Pfam" id="PF01163">
    <property type="entry name" value="RIO1"/>
    <property type="match status" value="1"/>
</dbReference>
<dbReference type="InterPro" id="IPR011009">
    <property type="entry name" value="Kinase-like_dom_sf"/>
</dbReference>
<keyword evidence="11" id="KW-1185">Reference proteome</keyword>
<evidence type="ECO:0000256" key="1">
    <source>
        <dbReference type="ARBA" id="ARBA00012513"/>
    </source>
</evidence>
<evidence type="ECO:0000256" key="8">
    <source>
        <dbReference type="ARBA" id="ARBA00048679"/>
    </source>
</evidence>
<comment type="catalytic activity">
    <reaction evidence="8">
        <text>L-seryl-[protein] + ATP = O-phospho-L-seryl-[protein] + ADP + H(+)</text>
        <dbReference type="Rhea" id="RHEA:17989"/>
        <dbReference type="Rhea" id="RHEA-COMP:9863"/>
        <dbReference type="Rhea" id="RHEA-COMP:11604"/>
        <dbReference type="ChEBI" id="CHEBI:15378"/>
        <dbReference type="ChEBI" id="CHEBI:29999"/>
        <dbReference type="ChEBI" id="CHEBI:30616"/>
        <dbReference type="ChEBI" id="CHEBI:83421"/>
        <dbReference type="ChEBI" id="CHEBI:456216"/>
        <dbReference type="EC" id="2.7.11.1"/>
    </reaction>
</comment>
<dbReference type="RefSeq" id="WP_277444442.1">
    <property type="nucleotide sequence ID" value="NZ_JAKOAV010000022.1"/>
</dbReference>
<keyword evidence="5" id="KW-0418">Kinase</keyword>
<proteinExistence type="predicted"/>
<evidence type="ECO:0000256" key="5">
    <source>
        <dbReference type="ARBA" id="ARBA00022777"/>
    </source>
</evidence>
<dbReference type="AlphaFoldDB" id="A0A9X4H2P6"/>
<evidence type="ECO:0000313" key="10">
    <source>
        <dbReference type="EMBL" id="MDF9409030.1"/>
    </source>
</evidence>
<keyword evidence="3" id="KW-0808">Transferase</keyword>
<evidence type="ECO:0000259" key="9">
    <source>
        <dbReference type="Pfam" id="PF01163"/>
    </source>
</evidence>
<dbReference type="GO" id="GO:0005524">
    <property type="term" value="F:ATP binding"/>
    <property type="evidence" value="ECO:0007669"/>
    <property type="project" value="UniProtKB-KW"/>
</dbReference>
<dbReference type="InterPro" id="IPR051678">
    <property type="entry name" value="AGP_Transferase"/>
</dbReference>
<evidence type="ECO:0000256" key="3">
    <source>
        <dbReference type="ARBA" id="ARBA00022679"/>
    </source>
</evidence>